<feature type="region of interest" description="Disordered" evidence="1">
    <location>
        <begin position="1"/>
        <end position="25"/>
    </location>
</feature>
<name>A0ABP5TUI5_9ACTN</name>
<proteinExistence type="predicted"/>
<evidence type="ECO:0000256" key="1">
    <source>
        <dbReference type="SAM" id="MobiDB-lite"/>
    </source>
</evidence>
<feature type="region of interest" description="Disordered" evidence="1">
    <location>
        <begin position="52"/>
        <end position="72"/>
    </location>
</feature>
<sequence length="72" mass="7896">MLSDAVHGGQPTGSARQATPPTLAPDRFLLSQEHAMFPLLTIDIARAIEAERLRRAGRDPRPRERATTAPTH</sequence>
<organism evidence="2 3">
    <name type="scientific">Dactylosporangium salmoneum</name>
    <dbReference type="NCBI Taxonomy" id="53361"/>
    <lineage>
        <taxon>Bacteria</taxon>
        <taxon>Bacillati</taxon>
        <taxon>Actinomycetota</taxon>
        <taxon>Actinomycetes</taxon>
        <taxon>Micromonosporales</taxon>
        <taxon>Micromonosporaceae</taxon>
        <taxon>Dactylosporangium</taxon>
    </lineage>
</organism>
<accession>A0ABP5TUI5</accession>
<evidence type="ECO:0000313" key="3">
    <source>
        <dbReference type="Proteomes" id="UP001501444"/>
    </source>
</evidence>
<comment type="caution">
    <text evidence="2">The sequence shown here is derived from an EMBL/GenBank/DDBJ whole genome shotgun (WGS) entry which is preliminary data.</text>
</comment>
<keyword evidence="3" id="KW-1185">Reference proteome</keyword>
<dbReference type="EMBL" id="BAAARV010000046">
    <property type="protein sequence ID" value="GAA2359405.1"/>
    <property type="molecule type" value="Genomic_DNA"/>
</dbReference>
<reference evidence="3" key="1">
    <citation type="journal article" date="2019" name="Int. J. Syst. Evol. Microbiol.">
        <title>The Global Catalogue of Microorganisms (GCM) 10K type strain sequencing project: providing services to taxonomists for standard genome sequencing and annotation.</title>
        <authorList>
            <consortium name="The Broad Institute Genomics Platform"/>
            <consortium name="The Broad Institute Genome Sequencing Center for Infectious Disease"/>
            <person name="Wu L."/>
            <person name="Ma J."/>
        </authorList>
    </citation>
    <scope>NUCLEOTIDE SEQUENCE [LARGE SCALE GENOMIC DNA]</scope>
    <source>
        <strain evidence="3">JCM 3272</strain>
    </source>
</reference>
<evidence type="ECO:0000313" key="2">
    <source>
        <dbReference type="EMBL" id="GAA2359405.1"/>
    </source>
</evidence>
<dbReference type="Proteomes" id="UP001501444">
    <property type="component" value="Unassembled WGS sequence"/>
</dbReference>
<protein>
    <submittedName>
        <fullName evidence="2">Uncharacterized protein</fullName>
    </submittedName>
</protein>
<gene>
    <name evidence="2" type="ORF">GCM10010170_053670</name>
</gene>
<feature type="compositionally biased region" description="Basic and acidic residues" evidence="1">
    <location>
        <begin position="52"/>
        <end position="66"/>
    </location>
</feature>